<evidence type="ECO:0000256" key="36">
    <source>
        <dbReference type="ARBA" id="ARBA00049178"/>
    </source>
</evidence>
<evidence type="ECO:0000256" key="13">
    <source>
        <dbReference type="ARBA" id="ARBA00023140"/>
    </source>
</evidence>
<comment type="catalytic activity">
    <reaction evidence="21">
        <text>7-dehydrocholesterol(in) = 7-dehydrocholesterol(out)</text>
        <dbReference type="Rhea" id="RHEA:62960"/>
        <dbReference type="ChEBI" id="CHEBI:17759"/>
    </reaction>
</comment>
<evidence type="ECO:0000256" key="31">
    <source>
        <dbReference type="ARBA" id="ARBA00045994"/>
    </source>
</evidence>
<evidence type="ECO:0000256" key="27">
    <source>
        <dbReference type="ARBA" id="ARBA00032093"/>
    </source>
</evidence>
<dbReference type="InterPro" id="IPR055140">
    <property type="entry name" value="Thiolase_C_2"/>
</dbReference>
<organism evidence="44 45">
    <name type="scientific">Panthera tigris altaica</name>
    <name type="common">Siberian tiger</name>
    <dbReference type="NCBI Taxonomy" id="74533"/>
    <lineage>
        <taxon>Eukaryota</taxon>
        <taxon>Metazoa</taxon>
        <taxon>Chordata</taxon>
        <taxon>Craniata</taxon>
        <taxon>Vertebrata</taxon>
        <taxon>Euteleostomi</taxon>
        <taxon>Mammalia</taxon>
        <taxon>Eutheria</taxon>
        <taxon>Laurasiatheria</taxon>
        <taxon>Carnivora</taxon>
        <taxon>Feliformia</taxon>
        <taxon>Felidae</taxon>
        <taxon>Pantherinae</taxon>
        <taxon>Panthera</taxon>
    </lineage>
</organism>
<evidence type="ECO:0000256" key="10">
    <source>
        <dbReference type="ARBA" id="ARBA00023098"/>
    </source>
</evidence>
<dbReference type="GO" id="GO:0070538">
    <property type="term" value="F:oleic acid binding"/>
    <property type="evidence" value="ECO:0007669"/>
    <property type="project" value="Ensembl"/>
</dbReference>
<dbReference type="InterPro" id="IPR020616">
    <property type="entry name" value="Thiolase_N"/>
</dbReference>
<evidence type="ECO:0000256" key="30">
    <source>
        <dbReference type="ARBA" id="ARBA00045738"/>
    </source>
</evidence>
<name>A0A8C9M4A8_PANTA</name>
<feature type="domain" description="Thiolase N-terminal" evidence="41">
    <location>
        <begin position="14"/>
        <end position="239"/>
    </location>
</feature>
<keyword evidence="45" id="KW-1185">Reference proteome</keyword>
<evidence type="ECO:0000259" key="42">
    <source>
        <dbReference type="Pfam" id="PF02036"/>
    </source>
</evidence>
<dbReference type="Gene3D" id="3.40.47.10">
    <property type="match status" value="1"/>
</dbReference>
<dbReference type="GeneTree" id="ENSGT00940000154327"/>
<evidence type="ECO:0000256" key="2">
    <source>
        <dbReference type="ARBA" id="ARBA00004275"/>
    </source>
</evidence>
<dbReference type="Gene3D" id="3.30.1050.10">
    <property type="entry name" value="SCP2 sterol-binding domain"/>
    <property type="match status" value="1"/>
</dbReference>
<dbReference type="GO" id="GO:0042759">
    <property type="term" value="P:long-chain fatty acid biosynthetic process"/>
    <property type="evidence" value="ECO:0007669"/>
    <property type="project" value="Ensembl"/>
</dbReference>
<dbReference type="EC" id="2.3.1.155" evidence="16"/>
<comment type="subcellular location">
    <subcellularLocation>
        <location evidence="3">Cytoplasm</location>
    </subcellularLocation>
    <subcellularLocation>
        <location evidence="1">Mitochondrion</location>
    </subcellularLocation>
    <subcellularLocation>
        <location evidence="2">Peroxisome</location>
    </subcellularLocation>
</comment>
<accession>A0A8C9M4A8</accession>
<evidence type="ECO:0000256" key="32">
    <source>
        <dbReference type="ARBA" id="ARBA00047485"/>
    </source>
</evidence>
<comment type="catalytic activity">
    <reaction evidence="19">
        <text>choloyl-CoA + propanoyl-CoA = 3alpha,7alpha,12alpha-trihydroxy-24-oxo-5beta-cholestan-26-oyl-CoA + CoA</text>
        <dbReference type="Rhea" id="RHEA:16865"/>
        <dbReference type="ChEBI" id="CHEBI:57287"/>
        <dbReference type="ChEBI" id="CHEBI:57373"/>
        <dbReference type="ChEBI" id="CHEBI:57392"/>
        <dbReference type="ChEBI" id="CHEBI:58507"/>
        <dbReference type="EC" id="2.3.1.176"/>
    </reaction>
    <physiologicalReaction direction="right-to-left" evidence="19">
        <dbReference type="Rhea" id="RHEA:16867"/>
    </physiologicalReaction>
</comment>
<comment type="catalytic activity">
    <reaction evidence="18">
        <text>propanoyl-CoA + tetradecanoyl-CoA = 3-oxo-2-methylhexadecanoyl-CoA + CoA</text>
        <dbReference type="Rhea" id="RHEA:46344"/>
        <dbReference type="ChEBI" id="CHEBI:57287"/>
        <dbReference type="ChEBI" id="CHEBI:57385"/>
        <dbReference type="ChEBI" id="CHEBI:57392"/>
        <dbReference type="ChEBI" id="CHEBI:86042"/>
    </reaction>
    <physiologicalReaction direction="right-to-left" evidence="18">
        <dbReference type="Rhea" id="RHEA:46346"/>
    </physiologicalReaction>
</comment>
<evidence type="ECO:0000256" key="6">
    <source>
        <dbReference type="ARBA" id="ARBA00022448"/>
    </source>
</evidence>
<evidence type="ECO:0000256" key="38">
    <source>
        <dbReference type="ARBA" id="ARBA00049270"/>
    </source>
</evidence>
<dbReference type="InterPro" id="IPR036527">
    <property type="entry name" value="SCP2_sterol-bd_dom_sf"/>
</dbReference>
<dbReference type="CDD" id="cd00826">
    <property type="entry name" value="nondecarbox_cond_enzymes"/>
    <property type="match status" value="1"/>
</dbReference>
<evidence type="ECO:0000256" key="17">
    <source>
        <dbReference type="ARBA" id="ARBA00024073"/>
    </source>
</evidence>
<dbReference type="FunFam" id="3.40.47.10:FF:000016">
    <property type="entry name" value="Non-specific lipid-transfer protein"/>
    <property type="match status" value="1"/>
</dbReference>
<comment type="catalytic activity">
    <reaction evidence="22">
        <text>4,8,12-trimethyltridecanoyl-CoA + propanoyl-CoA = 3-oxopristanoyl-CoA + CoA</text>
        <dbReference type="Rhea" id="RHEA:10408"/>
        <dbReference type="ChEBI" id="CHEBI:57287"/>
        <dbReference type="ChEBI" id="CHEBI:57291"/>
        <dbReference type="ChEBI" id="CHEBI:57351"/>
        <dbReference type="ChEBI" id="CHEBI:57392"/>
        <dbReference type="EC" id="2.3.1.176"/>
    </reaction>
    <physiologicalReaction direction="right-to-left" evidence="22">
        <dbReference type="Rhea" id="RHEA:10410"/>
    </physiologicalReaction>
</comment>
<feature type="domain" description="Thiolase C-terminal" evidence="43">
    <location>
        <begin position="278"/>
        <end position="394"/>
    </location>
</feature>
<evidence type="ECO:0000259" key="43">
    <source>
        <dbReference type="Pfam" id="PF22691"/>
    </source>
</evidence>
<reference evidence="44" key="2">
    <citation type="submission" date="2025-09" db="UniProtKB">
        <authorList>
            <consortium name="Ensembl"/>
        </authorList>
    </citation>
    <scope>IDENTIFICATION</scope>
</reference>
<keyword evidence="7" id="KW-0963">Cytoplasm</keyword>
<evidence type="ECO:0000256" key="23">
    <source>
        <dbReference type="ARBA" id="ARBA00030531"/>
    </source>
</evidence>
<evidence type="ECO:0000313" key="45">
    <source>
        <dbReference type="Proteomes" id="UP000675900"/>
    </source>
</evidence>
<dbReference type="SUPFAM" id="SSF55718">
    <property type="entry name" value="SCP-like"/>
    <property type="match status" value="1"/>
</dbReference>
<dbReference type="Ensembl" id="ENSPTIT00000011239.1">
    <property type="protein sequence ID" value="ENSPTIP00000007391.1"/>
    <property type="gene ID" value="ENSPTIG00000008898.1"/>
</dbReference>
<dbReference type="GO" id="GO:0005777">
    <property type="term" value="C:peroxisome"/>
    <property type="evidence" value="ECO:0007669"/>
    <property type="project" value="UniProtKB-SubCell"/>
</dbReference>
<keyword evidence="12" id="KW-0496">Mitochondrion</keyword>
<dbReference type="GO" id="GO:0050633">
    <property type="term" value="F:acetyl-CoA C-myristoyltransferase activity"/>
    <property type="evidence" value="ECO:0007669"/>
    <property type="project" value="UniProtKB-EC"/>
</dbReference>
<evidence type="ECO:0000256" key="37">
    <source>
        <dbReference type="ARBA" id="ARBA00049268"/>
    </source>
</evidence>
<evidence type="ECO:0000259" key="41">
    <source>
        <dbReference type="Pfam" id="PF00108"/>
    </source>
</evidence>
<feature type="domain" description="SCP2" evidence="42">
    <location>
        <begin position="437"/>
        <end position="538"/>
    </location>
</feature>
<evidence type="ECO:0000256" key="24">
    <source>
        <dbReference type="ARBA" id="ARBA00030851"/>
    </source>
</evidence>
<comment type="catalytic activity">
    <reaction evidence="32">
        <text>tetradecanoyl-CoA + acetyl-CoA = 3-oxohexadecanoyl-CoA + CoA</text>
        <dbReference type="Rhea" id="RHEA:18161"/>
        <dbReference type="ChEBI" id="CHEBI:57287"/>
        <dbReference type="ChEBI" id="CHEBI:57288"/>
        <dbReference type="ChEBI" id="CHEBI:57349"/>
        <dbReference type="ChEBI" id="CHEBI:57385"/>
        <dbReference type="EC" id="2.3.1.155"/>
    </reaction>
    <physiologicalReaction direction="right-to-left" evidence="32">
        <dbReference type="Rhea" id="RHEA:18163"/>
    </physiologicalReaction>
</comment>
<evidence type="ECO:0000256" key="11">
    <source>
        <dbReference type="ARBA" id="ARBA00023121"/>
    </source>
</evidence>
<evidence type="ECO:0000256" key="34">
    <source>
        <dbReference type="ARBA" id="ARBA00048004"/>
    </source>
</evidence>
<dbReference type="GO" id="GO:1901570">
    <property type="term" value="P:fatty acid derivative biosynthetic process"/>
    <property type="evidence" value="ECO:0007669"/>
    <property type="project" value="Ensembl"/>
</dbReference>
<dbReference type="PROSITE" id="PS00098">
    <property type="entry name" value="THIOLASE_1"/>
    <property type="match status" value="1"/>
</dbReference>
<evidence type="ECO:0000256" key="26">
    <source>
        <dbReference type="ARBA" id="ARBA00031346"/>
    </source>
</evidence>
<comment type="catalytic activity">
    <reaction evidence="36">
        <text>an acyl-CoA + acetyl-CoA = a 3-oxoacyl-CoA + CoA</text>
        <dbReference type="Rhea" id="RHEA:21564"/>
        <dbReference type="ChEBI" id="CHEBI:57287"/>
        <dbReference type="ChEBI" id="CHEBI:57288"/>
        <dbReference type="ChEBI" id="CHEBI:58342"/>
        <dbReference type="ChEBI" id="CHEBI:90726"/>
        <dbReference type="EC" id="2.3.1.16"/>
    </reaction>
    <physiologicalReaction direction="right-to-left" evidence="36">
        <dbReference type="Rhea" id="RHEA:21566"/>
    </physiologicalReaction>
</comment>
<comment type="catalytic activity">
    <reaction evidence="34">
        <text>decanoyl-CoA + acetyl-CoA = 3-oxododecanoyl-CoA + CoA</text>
        <dbReference type="Rhea" id="RHEA:31183"/>
        <dbReference type="ChEBI" id="CHEBI:57287"/>
        <dbReference type="ChEBI" id="CHEBI:57288"/>
        <dbReference type="ChEBI" id="CHEBI:61430"/>
        <dbReference type="ChEBI" id="CHEBI:62615"/>
    </reaction>
    <physiologicalReaction direction="right-to-left" evidence="34">
        <dbReference type="Rhea" id="RHEA:31185"/>
    </physiologicalReaction>
</comment>
<dbReference type="EC" id="2.3.1.16" evidence="17"/>
<evidence type="ECO:0000256" key="4">
    <source>
        <dbReference type="ARBA" id="ARBA00012352"/>
    </source>
</evidence>
<comment type="function">
    <text evidence="30">Mediates the transfer of all common phospholipids, cholesterol and gangliosides from the endoplasmic reticulum to the plasma membrane. May play a role in regulating steroidogenesis. Stimulates the microsomal conversion of 7-dehydrocholesterol to cholesterol. Also binds fatty acids and fatty acyl Coenzyme A (CoA) such as phytanoyl-CoA. Involved in the regulation phospholipid synthesis in endoplasmic reticulum enhancing the incorporation of exogenous fatty acid into glycerides. Seems to stimulate the rate-limiting step in phosphatidic acid formation mediated by GPAT3. Isoforms SCP2 and SCPx cooperate in peroxisomal oxidation of certain naturally occurring tetramethyl-branched fatty acyl-CoAs.</text>
</comment>
<dbReference type="Proteomes" id="UP000675900">
    <property type="component" value="Unassembled WGS sequence"/>
</dbReference>
<evidence type="ECO:0000256" key="8">
    <source>
        <dbReference type="ARBA" id="ARBA00022679"/>
    </source>
</evidence>
<dbReference type="Pfam" id="PF22691">
    <property type="entry name" value="Thiolase_C_1"/>
    <property type="match status" value="1"/>
</dbReference>
<keyword evidence="11" id="KW-0446">Lipid-binding</keyword>
<dbReference type="InterPro" id="IPR020613">
    <property type="entry name" value="Thiolase_CS"/>
</dbReference>
<dbReference type="InterPro" id="IPR003033">
    <property type="entry name" value="SCP2_sterol-bd_dom"/>
</dbReference>
<dbReference type="GO" id="GO:0005654">
    <property type="term" value="C:nucleoplasm"/>
    <property type="evidence" value="ECO:0007669"/>
    <property type="project" value="Ensembl"/>
</dbReference>
<dbReference type="GO" id="GO:0036042">
    <property type="term" value="F:long-chain fatty acyl-CoA binding"/>
    <property type="evidence" value="ECO:0007669"/>
    <property type="project" value="Ensembl"/>
</dbReference>
<reference evidence="44" key="1">
    <citation type="submission" date="2025-08" db="UniProtKB">
        <authorList>
            <consortium name="Ensembl"/>
        </authorList>
    </citation>
    <scope>IDENTIFICATION</scope>
</reference>
<dbReference type="Pfam" id="PF00108">
    <property type="entry name" value="Thiolase_N"/>
    <property type="match status" value="1"/>
</dbReference>
<dbReference type="GO" id="GO:0036109">
    <property type="term" value="P:alpha-linolenic acid metabolic process"/>
    <property type="evidence" value="ECO:0007669"/>
    <property type="project" value="Ensembl"/>
</dbReference>
<dbReference type="InterPro" id="IPR020615">
    <property type="entry name" value="Thiolase_acyl_enz_int_AS"/>
</dbReference>
<keyword evidence="6" id="KW-0813">Transport</keyword>
<evidence type="ECO:0000256" key="1">
    <source>
        <dbReference type="ARBA" id="ARBA00004173"/>
    </source>
</evidence>
<keyword evidence="14" id="KW-0012">Acyltransferase</keyword>
<keyword evidence="9" id="KW-0445">Lipid transport</keyword>
<dbReference type="PROSITE" id="PS00737">
    <property type="entry name" value="THIOLASE_2"/>
    <property type="match status" value="1"/>
</dbReference>
<dbReference type="FunFam" id="3.30.1050.10:FF:000001">
    <property type="entry name" value="Putative Non-specific lipid-transfer protein"/>
    <property type="match status" value="1"/>
</dbReference>
<gene>
    <name evidence="44" type="primary">SCP2</name>
</gene>
<comment type="catalytic activity">
    <reaction evidence="20">
        <text>3-oxo-(9Z-octadecenoyl)-CoA + CoA = (7Z)-hexadecenoyl-CoA + acetyl-CoA</text>
        <dbReference type="Rhea" id="RHEA:47400"/>
        <dbReference type="ChEBI" id="CHEBI:57287"/>
        <dbReference type="ChEBI" id="CHEBI:57288"/>
        <dbReference type="ChEBI" id="CHEBI:87695"/>
        <dbReference type="ChEBI" id="CHEBI:87698"/>
    </reaction>
    <physiologicalReaction direction="left-to-right" evidence="20">
        <dbReference type="Rhea" id="RHEA:47401"/>
    </physiologicalReaction>
</comment>
<evidence type="ECO:0000256" key="40">
    <source>
        <dbReference type="ARBA" id="ARBA00049542"/>
    </source>
</evidence>
<dbReference type="GO" id="GO:0005739">
    <property type="term" value="C:mitochondrion"/>
    <property type="evidence" value="ECO:0007669"/>
    <property type="project" value="UniProtKB-SubCell"/>
</dbReference>
<evidence type="ECO:0000256" key="25">
    <source>
        <dbReference type="ARBA" id="ARBA00031275"/>
    </source>
</evidence>
<evidence type="ECO:0000256" key="16">
    <source>
        <dbReference type="ARBA" id="ARBA00024058"/>
    </source>
</evidence>
<evidence type="ECO:0000256" key="19">
    <source>
        <dbReference type="ARBA" id="ARBA00024509"/>
    </source>
</evidence>
<evidence type="ECO:0000256" key="28">
    <source>
        <dbReference type="ARBA" id="ARBA00032316"/>
    </source>
</evidence>
<evidence type="ECO:0000256" key="7">
    <source>
        <dbReference type="ARBA" id="ARBA00022490"/>
    </source>
</evidence>
<evidence type="ECO:0000256" key="29">
    <source>
        <dbReference type="ARBA" id="ARBA00033178"/>
    </source>
</evidence>
<dbReference type="GO" id="GO:0005102">
    <property type="term" value="F:signaling receptor binding"/>
    <property type="evidence" value="ECO:0007669"/>
    <property type="project" value="Ensembl"/>
</dbReference>
<proteinExistence type="predicted"/>
<dbReference type="SUPFAM" id="SSF53901">
    <property type="entry name" value="Thiolase-like"/>
    <property type="match status" value="2"/>
</dbReference>
<dbReference type="PANTHER" id="PTHR42870:SF1">
    <property type="entry name" value="NON-SPECIFIC LIPID-TRANSFER PROTEIN-LIKE 2"/>
    <property type="match status" value="1"/>
</dbReference>
<evidence type="ECO:0000313" key="44">
    <source>
        <dbReference type="Ensembl" id="ENSPTIP00000007391.1"/>
    </source>
</evidence>
<keyword evidence="10" id="KW-0443">Lipid metabolism</keyword>
<comment type="catalytic activity">
    <reaction evidence="38">
        <text>dodecanoyl-CoA + acetyl-CoA = 3-oxotetradecanoyl-CoA + CoA</text>
        <dbReference type="Rhea" id="RHEA:31091"/>
        <dbReference type="ChEBI" id="CHEBI:57287"/>
        <dbReference type="ChEBI" id="CHEBI:57288"/>
        <dbReference type="ChEBI" id="CHEBI:57375"/>
        <dbReference type="ChEBI" id="CHEBI:62543"/>
    </reaction>
    <physiologicalReaction direction="right-to-left" evidence="38">
        <dbReference type="Rhea" id="RHEA:31093"/>
    </physiologicalReaction>
</comment>
<evidence type="ECO:0000256" key="5">
    <source>
        <dbReference type="ARBA" id="ARBA00014545"/>
    </source>
</evidence>
<dbReference type="Pfam" id="PF02036">
    <property type="entry name" value="SCP2"/>
    <property type="match status" value="1"/>
</dbReference>
<comment type="catalytic activity">
    <reaction evidence="37">
        <text>hexadecanoyl-CoA + acetyl-CoA = 3-oxooctadecanoyl-CoA + CoA</text>
        <dbReference type="Rhea" id="RHEA:35279"/>
        <dbReference type="ChEBI" id="CHEBI:57287"/>
        <dbReference type="ChEBI" id="CHEBI:57288"/>
        <dbReference type="ChEBI" id="CHEBI:57379"/>
        <dbReference type="ChEBI" id="CHEBI:71407"/>
    </reaction>
    <physiologicalReaction direction="right-to-left" evidence="37">
        <dbReference type="Rhea" id="RHEA:35281"/>
    </physiologicalReaction>
</comment>
<dbReference type="AlphaFoldDB" id="A0A8C9M4A8"/>
<comment type="catalytic activity">
    <reaction evidence="35">
        <text>butanoyl-CoA + acetyl-CoA = 3-oxohexanoyl-CoA + CoA</text>
        <dbReference type="Rhea" id="RHEA:31111"/>
        <dbReference type="ChEBI" id="CHEBI:57287"/>
        <dbReference type="ChEBI" id="CHEBI:57288"/>
        <dbReference type="ChEBI" id="CHEBI:57371"/>
        <dbReference type="ChEBI" id="CHEBI:62418"/>
    </reaction>
    <physiologicalReaction direction="right-to-left" evidence="35">
        <dbReference type="Rhea" id="RHEA:31113"/>
    </physiologicalReaction>
</comment>
<comment type="subunit">
    <text evidence="15">Interacts with PEX5; the interaction is essential for peroxisomal import.</text>
</comment>
<evidence type="ECO:0000256" key="15">
    <source>
        <dbReference type="ARBA" id="ARBA00024049"/>
    </source>
</evidence>
<dbReference type="GO" id="GO:0015485">
    <property type="term" value="F:cholesterol binding"/>
    <property type="evidence" value="ECO:0007669"/>
    <property type="project" value="Ensembl"/>
</dbReference>
<dbReference type="GO" id="GO:0003988">
    <property type="term" value="F:acetyl-CoA C-acyltransferase activity"/>
    <property type="evidence" value="ECO:0007669"/>
    <property type="project" value="UniProtKB-EC"/>
</dbReference>
<dbReference type="GO" id="GO:0006636">
    <property type="term" value="P:unsaturated fatty acid biosynthetic process"/>
    <property type="evidence" value="ECO:0007669"/>
    <property type="project" value="Ensembl"/>
</dbReference>
<dbReference type="GO" id="GO:1901373">
    <property type="term" value="P:lipid hydroperoxide transport"/>
    <property type="evidence" value="ECO:0007669"/>
    <property type="project" value="Ensembl"/>
</dbReference>
<evidence type="ECO:0000256" key="20">
    <source>
        <dbReference type="ARBA" id="ARBA00024514"/>
    </source>
</evidence>
<dbReference type="EC" id="2.3.1.176" evidence="4"/>
<sequence>MLLTAVKPRPRHRVFVVGVGMTKFLKPGLENSRDYPDLAKEAGQKALSDAQIPYSVVEQACVGYVYGESTCGQRSIYHSLGLTGIPIINVNNNCATGSTALFMARQLIQGGMADCVLALGFEKMEKGPLLSNTSQRTNPIDKHLEVLIKKYGLCAKPVAPQMFGFAGKEHMEKYGTKVEHFAKIGWKNHKHSVNNPNSQFQKEYSLDEVMKSREIFDYLTILQCCPTSDGAAAAVLASETFVQKYGLESKAVEIVAQEMVTDFPSSFEEKSIIKMVGFDMSKEAARKCYEKSGLRPSDIDVIELHDCFSVNELLTYEALGLCPEGQGGKLVDRGDNTYGGKWVINPSGGLISKGHPLGATGLAQCAELCWQLRGEAGKRQVPGAKVALQHNLGIGGAVVVTLYKMGFPEAASSFRTHQIEAAPTSSAFDGFKANLVFKEIEKKLEEEGEQFVKKIGGIFAFKVKDGPGGKEATWVVDVKNGKGSVLPNSDKKADCTITMADSDLLALMTGKMNPQSAFFQGKLKITGNMGLAMKLQNLQLQPGKAKL</sequence>
<evidence type="ECO:0000256" key="3">
    <source>
        <dbReference type="ARBA" id="ARBA00004496"/>
    </source>
</evidence>
<comment type="catalytic activity">
    <reaction evidence="40">
        <text>octanoyl-CoA + acetyl-CoA = 3-oxodecanoyl-CoA + CoA</text>
        <dbReference type="Rhea" id="RHEA:31087"/>
        <dbReference type="ChEBI" id="CHEBI:57287"/>
        <dbReference type="ChEBI" id="CHEBI:57288"/>
        <dbReference type="ChEBI" id="CHEBI:57386"/>
        <dbReference type="ChEBI" id="CHEBI:62548"/>
    </reaction>
    <physiologicalReaction direction="right-to-left" evidence="40">
        <dbReference type="Rhea" id="RHEA:31089"/>
    </physiologicalReaction>
</comment>
<evidence type="ECO:0000256" key="18">
    <source>
        <dbReference type="ARBA" id="ARBA00024471"/>
    </source>
</evidence>
<evidence type="ECO:0000256" key="9">
    <source>
        <dbReference type="ARBA" id="ARBA00023055"/>
    </source>
</evidence>
<dbReference type="GO" id="GO:0032991">
    <property type="term" value="C:protein-containing complex"/>
    <property type="evidence" value="ECO:0007669"/>
    <property type="project" value="Ensembl"/>
</dbReference>
<evidence type="ECO:0000256" key="12">
    <source>
        <dbReference type="ARBA" id="ARBA00023128"/>
    </source>
</evidence>
<comment type="function">
    <text evidence="31">Plays a crucial role in the peroxisomal oxidation of branched-chain fatty acids. Catalyzes the last step of the peroxisomal beta-oxidation of branched chain fatty acids and the side chain of the bile acid intermediates di- and trihydroxycoprostanic acids (DHCA and THCA). Also active with medium and long straight chain 3-oxoacyl-CoAs. Stimulates the microsomal conversion of 7-dehydrocholesterol to cholesterol and transfers phosphatidylcholine and 7-dehydrocholesterol between membrances, in vitro. Isoforms SCP2 and SCPx cooperate in peroxisomal oxidation of certain naturally occurring tetramethyl-branched fatty acyl-CoAs.</text>
</comment>
<evidence type="ECO:0000256" key="39">
    <source>
        <dbReference type="ARBA" id="ARBA00049306"/>
    </source>
</evidence>
<keyword evidence="13" id="KW-0576">Peroxisome</keyword>
<dbReference type="InterPro" id="IPR016039">
    <property type="entry name" value="Thiolase-like"/>
</dbReference>
<evidence type="ECO:0000256" key="35">
    <source>
        <dbReference type="ARBA" id="ARBA00048553"/>
    </source>
</evidence>
<dbReference type="NCBIfam" id="NF006102">
    <property type="entry name" value="PRK08256.1"/>
    <property type="match status" value="1"/>
</dbReference>
<keyword evidence="8" id="KW-0808">Transferase</keyword>
<evidence type="ECO:0000256" key="22">
    <source>
        <dbReference type="ARBA" id="ARBA00029348"/>
    </source>
</evidence>
<comment type="catalytic activity">
    <reaction evidence="33">
        <text>hexanoyl-CoA + acetyl-CoA = 3-oxooctanoyl-CoA + CoA</text>
        <dbReference type="Rhea" id="RHEA:31203"/>
        <dbReference type="ChEBI" id="CHEBI:57287"/>
        <dbReference type="ChEBI" id="CHEBI:57288"/>
        <dbReference type="ChEBI" id="CHEBI:62619"/>
        <dbReference type="ChEBI" id="CHEBI:62620"/>
    </reaction>
    <physiologicalReaction direction="right-to-left" evidence="33">
        <dbReference type="Rhea" id="RHEA:31205"/>
    </physiologicalReaction>
</comment>
<evidence type="ECO:0000256" key="14">
    <source>
        <dbReference type="ARBA" id="ARBA00023315"/>
    </source>
</evidence>
<comment type="catalytic activity">
    <reaction evidence="39">
        <text>3-oxohexadecanedioyl-CoA + CoA = tetradecanedioyl-CoA + acetyl-CoA</text>
        <dbReference type="Rhea" id="RHEA:40343"/>
        <dbReference type="ChEBI" id="CHEBI:57287"/>
        <dbReference type="ChEBI" id="CHEBI:57288"/>
        <dbReference type="ChEBI" id="CHEBI:77081"/>
        <dbReference type="ChEBI" id="CHEBI:77084"/>
    </reaction>
    <physiologicalReaction direction="left-to-right" evidence="39">
        <dbReference type="Rhea" id="RHEA:40344"/>
    </physiologicalReaction>
</comment>
<evidence type="ECO:0000256" key="21">
    <source>
        <dbReference type="ARBA" id="ARBA00029287"/>
    </source>
</evidence>
<protein>
    <recommendedName>
        <fullName evidence="5">Sterol carrier protein 2</fullName>
        <ecNumber evidence="16">2.3.1.155</ecNumber>
        <ecNumber evidence="17">2.3.1.16</ecNumber>
        <ecNumber evidence="4">2.3.1.176</ecNumber>
    </recommendedName>
    <alternativeName>
        <fullName evidence="27">Acetyl-CoA C-myristoyltransferase</fullName>
    </alternativeName>
    <alternativeName>
        <fullName evidence="24">Non-specific lipid-transfer protein</fullName>
    </alternativeName>
    <alternativeName>
        <fullName evidence="28">Propanoyl-CoA C-acyltransferase</fullName>
    </alternativeName>
    <alternativeName>
        <fullName evidence="23">SCP-2/3-oxoacyl-CoA thiolase</fullName>
    </alternativeName>
    <alternativeName>
        <fullName evidence="25">SCP-2/thiolase</fullName>
    </alternativeName>
    <alternativeName>
        <fullName evidence="26">SCP-chi</fullName>
    </alternativeName>
    <alternativeName>
        <fullName evidence="29">Sterol carrier protein X</fullName>
    </alternativeName>
</protein>
<dbReference type="GO" id="GO:0032385">
    <property type="term" value="P:positive regulation of intracellular cholesterol transport"/>
    <property type="evidence" value="ECO:0007669"/>
    <property type="project" value="Ensembl"/>
</dbReference>
<evidence type="ECO:0000256" key="33">
    <source>
        <dbReference type="ARBA" id="ARBA00048001"/>
    </source>
</evidence>
<dbReference type="PANTHER" id="PTHR42870">
    <property type="entry name" value="ACETYL-COA C-ACETYLTRANSFERASE"/>
    <property type="match status" value="1"/>
</dbReference>